<feature type="domain" description="DUF6291" evidence="1">
    <location>
        <begin position="30"/>
        <end position="100"/>
    </location>
</feature>
<proteinExistence type="predicted"/>
<dbReference type="Proteomes" id="UP000215539">
    <property type="component" value="Chromosome 1"/>
</dbReference>
<sequence length="287" mass="32518">MILIVVVHLQYRIKQYTIRQKPIYTMERESFIFYRSFFEGIEELPESIQLAVLQKLCRYALYGELNDSDDVVVKSIFKFIKPQIDANNERYLNGKKGGKSGILAAKTKRGRKEIDDNQVVVGEVPTISEEKSATEVLPASVVEAPKAEECTTKKLSFNFRKALIAEGFSPSLVEDWMRIRKEKKAINSQRAFHDFCCEVSKVQMDKNQLLEHIVKRQWKGFEANWLSTSPLPANGAAPIIELAPDGTPIGVSPPAYTYNPKNVKPLQTNYVAGRQTLIDFVSNGQGW</sequence>
<accession>A0AAX2GYW2</accession>
<dbReference type="EMBL" id="LT906449">
    <property type="protein sequence ID" value="SNV07700.1"/>
    <property type="molecule type" value="Genomic_DNA"/>
</dbReference>
<dbReference type="InterPro" id="IPR046258">
    <property type="entry name" value="DUF6291"/>
</dbReference>
<dbReference type="AlphaFoldDB" id="A0AAX2GYW2"/>
<protein>
    <recommendedName>
        <fullName evidence="1">DUF6291 domain-containing protein</fullName>
    </recommendedName>
</protein>
<gene>
    <name evidence="2" type="ORF">SAMEA44541418_00924</name>
</gene>
<evidence type="ECO:0000313" key="2">
    <source>
        <dbReference type="EMBL" id="SNV07700.1"/>
    </source>
</evidence>
<dbReference type="Pfam" id="PF19808">
    <property type="entry name" value="DUF6291"/>
    <property type="match status" value="1"/>
</dbReference>
<reference evidence="2 3" key="1">
    <citation type="submission" date="2017-06" db="EMBL/GenBank/DDBJ databases">
        <authorList>
            <consortium name="Pathogen Informatics"/>
        </authorList>
    </citation>
    <scope>NUCLEOTIDE SEQUENCE [LARGE SCALE GENOMIC DNA]</scope>
    <source>
        <strain evidence="2 3">NCTC12947</strain>
    </source>
</reference>
<name>A0AAX2GYW2_9FLAO</name>
<organism evidence="2 3">
    <name type="scientific">Capnocytophaga haemolytica</name>
    <dbReference type="NCBI Taxonomy" id="45243"/>
    <lineage>
        <taxon>Bacteria</taxon>
        <taxon>Pseudomonadati</taxon>
        <taxon>Bacteroidota</taxon>
        <taxon>Flavobacteriia</taxon>
        <taxon>Flavobacteriales</taxon>
        <taxon>Flavobacteriaceae</taxon>
        <taxon>Capnocytophaga</taxon>
    </lineage>
</organism>
<evidence type="ECO:0000313" key="3">
    <source>
        <dbReference type="Proteomes" id="UP000215539"/>
    </source>
</evidence>
<evidence type="ECO:0000259" key="1">
    <source>
        <dbReference type="Pfam" id="PF19808"/>
    </source>
</evidence>